<accession>A0AAD1Y0E5</accession>
<dbReference type="EMBL" id="CAMPGE010023202">
    <property type="protein sequence ID" value="CAI2381167.1"/>
    <property type="molecule type" value="Genomic_DNA"/>
</dbReference>
<reference evidence="2" key="1">
    <citation type="submission" date="2023-07" db="EMBL/GenBank/DDBJ databases">
        <authorList>
            <consortium name="AG Swart"/>
            <person name="Singh M."/>
            <person name="Singh A."/>
            <person name="Seah K."/>
            <person name="Emmerich C."/>
        </authorList>
    </citation>
    <scope>NUCLEOTIDE SEQUENCE</scope>
    <source>
        <strain evidence="2">DP1</strain>
    </source>
</reference>
<keyword evidence="3" id="KW-1185">Reference proteome</keyword>
<comment type="caution">
    <text evidence="2">The sequence shown here is derived from an EMBL/GenBank/DDBJ whole genome shotgun (WGS) entry which is preliminary data.</text>
</comment>
<feature type="transmembrane region" description="Helical" evidence="1">
    <location>
        <begin position="69"/>
        <end position="92"/>
    </location>
</feature>
<evidence type="ECO:0000256" key="1">
    <source>
        <dbReference type="SAM" id="Phobius"/>
    </source>
</evidence>
<keyword evidence="1" id="KW-1133">Transmembrane helix</keyword>
<dbReference type="Proteomes" id="UP001295684">
    <property type="component" value="Unassembled WGS sequence"/>
</dbReference>
<dbReference type="AlphaFoldDB" id="A0AAD1Y0E5"/>
<sequence length="139" mass="15477">MNSSSVFLFFGLDCELEICRQVPSFLEVIGNKHSIYSGSCFCFVLVFYFKQIKIFTSEACVIDVVSDKINVVSFVVILGVSLIPQLSVRLLYCTTFPSIKSKITSKAGCALSKVISKFLTTLMIPFVTIFCSIVLCIFH</sequence>
<organism evidence="2 3">
    <name type="scientific">Euplotes crassus</name>
    <dbReference type="NCBI Taxonomy" id="5936"/>
    <lineage>
        <taxon>Eukaryota</taxon>
        <taxon>Sar</taxon>
        <taxon>Alveolata</taxon>
        <taxon>Ciliophora</taxon>
        <taxon>Intramacronucleata</taxon>
        <taxon>Spirotrichea</taxon>
        <taxon>Hypotrichia</taxon>
        <taxon>Euplotida</taxon>
        <taxon>Euplotidae</taxon>
        <taxon>Moneuplotes</taxon>
    </lineage>
</organism>
<feature type="transmembrane region" description="Helical" evidence="1">
    <location>
        <begin position="118"/>
        <end position="138"/>
    </location>
</feature>
<proteinExistence type="predicted"/>
<evidence type="ECO:0000313" key="3">
    <source>
        <dbReference type="Proteomes" id="UP001295684"/>
    </source>
</evidence>
<keyword evidence="1" id="KW-0812">Transmembrane</keyword>
<evidence type="ECO:0000313" key="2">
    <source>
        <dbReference type="EMBL" id="CAI2381167.1"/>
    </source>
</evidence>
<keyword evidence="1" id="KW-0472">Membrane</keyword>
<gene>
    <name evidence="2" type="ORF">ECRASSUSDP1_LOCUS22614</name>
</gene>
<protein>
    <submittedName>
        <fullName evidence="2">Uncharacterized protein</fullName>
    </submittedName>
</protein>
<name>A0AAD1Y0E5_EUPCR</name>